<dbReference type="AlphaFoldDB" id="A0A8C4UJM0"/>
<reference evidence="1" key="1">
    <citation type="submission" date="2025-08" db="UniProtKB">
        <authorList>
            <consortium name="Ensembl"/>
        </authorList>
    </citation>
    <scope>IDENTIFICATION</scope>
</reference>
<dbReference type="Proteomes" id="UP000694562">
    <property type="component" value="Unplaced"/>
</dbReference>
<name>A0A8C4UJM0_FALTI</name>
<reference evidence="1" key="2">
    <citation type="submission" date="2025-09" db="UniProtKB">
        <authorList>
            <consortium name="Ensembl"/>
        </authorList>
    </citation>
    <scope>IDENTIFICATION</scope>
</reference>
<dbReference type="Ensembl" id="ENSFTIT00000014699.1">
    <property type="protein sequence ID" value="ENSFTIP00000014101.1"/>
    <property type="gene ID" value="ENSFTIG00000009367.1"/>
</dbReference>
<protein>
    <submittedName>
        <fullName evidence="1">Uncharacterized protein</fullName>
    </submittedName>
</protein>
<keyword evidence="2" id="KW-1185">Reference proteome</keyword>
<proteinExistence type="predicted"/>
<evidence type="ECO:0000313" key="2">
    <source>
        <dbReference type="Proteomes" id="UP000694562"/>
    </source>
</evidence>
<evidence type="ECO:0000313" key="1">
    <source>
        <dbReference type="Ensembl" id="ENSFTIP00000014101.1"/>
    </source>
</evidence>
<accession>A0A8C4UJM0</accession>
<organism evidence="1 2">
    <name type="scientific">Falco tinnunculus</name>
    <name type="common">Common kestrel</name>
    <dbReference type="NCBI Taxonomy" id="100819"/>
    <lineage>
        <taxon>Eukaryota</taxon>
        <taxon>Metazoa</taxon>
        <taxon>Chordata</taxon>
        <taxon>Craniata</taxon>
        <taxon>Vertebrata</taxon>
        <taxon>Euteleostomi</taxon>
        <taxon>Archelosauria</taxon>
        <taxon>Archosauria</taxon>
        <taxon>Dinosauria</taxon>
        <taxon>Saurischia</taxon>
        <taxon>Theropoda</taxon>
        <taxon>Coelurosauria</taxon>
        <taxon>Aves</taxon>
        <taxon>Neognathae</taxon>
        <taxon>Neoaves</taxon>
        <taxon>Telluraves</taxon>
        <taxon>Australaves</taxon>
        <taxon>Falconiformes</taxon>
        <taxon>Falconidae</taxon>
        <taxon>Falco</taxon>
    </lineage>
</organism>
<sequence length="157" mass="16977">MRPGPHFAFGPDPVNASGSVCFLSHHTRSGLVQQVAGHSFRLVDQGGGQPSRMSQKTHGQRTLLFWVIKSPRVITAEITSLNNAEVWLLLLPFLSSEAGKPRSSSQLLLLGGPCGRAAPTSSRKTCWTSLGTWQGAGLGSRSKTLSYCWSVKKQFVI</sequence>